<feature type="compositionally biased region" description="Polar residues" evidence="1">
    <location>
        <begin position="14"/>
        <end position="29"/>
    </location>
</feature>
<dbReference type="EMBL" id="BK032847">
    <property type="protein sequence ID" value="DAF64005.1"/>
    <property type="molecule type" value="Genomic_DNA"/>
</dbReference>
<accession>A0A8S5TL30</accession>
<feature type="region of interest" description="Disordered" evidence="1">
    <location>
        <begin position="1"/>
        <end position="29"/>
    </location>
</feature>
<reference evidence="2" key="1">
    <citation type="journal article" date="2021" name="Proc. Natl. Acad. Sci. U.S.A.">
        <title>A Catalog of Tens of Thousands of Viruses from Human Metagenomes Reveals Hidden Associations with Chronic Diseases.</title>
        <authorList>
            <person name="Tisza M.J."/>
            <person name="Buck C.B."/>
        </authorList>
    </citation>
    <scope>NUCLEOTIDE SEQUENCE</scope>
    <source>
        <strain evidence="2">CtGkF2</strain>
    </source>
</reference>
<evidence type="ECO:0000313" key="2">
    <source>
        <dbReference type="EMBL" id="DAF64005.1"/>
    </source>
</evidence>
<proteinExistence type="predicted"/>
<evidence type="ECO:0000256" key="1">
    <source>
        <dbReference type="SAM" id="MobiDB-lite"/>
    </source>
</evidence>
<protein>
    <submittedName>
        <fullName evidence="2">Uncharacterized protein</fullName>
    </submittedName>
</protein>
<name>A0A8S5TL30_9CAUD</name>
<organism evidence="2">
    <name type="scientific">Siphoviridae sp. ctGkF2</name>
    <dbReference type="NCBI Taxonomy" id="2827823"/>
    <lineage>
        <taxon>Viruses</taxon>
        <taxon>Duplodnaviria</taxon>
        <taxon>Heunggongvirae</taxon>
        <taxon>Uroviricota</taxon>
        <taxon>Caudoviricetes</taxon>
    </lineage>
</organism>
<sequence>MVTSPWRRRERWCSTATVKPSTGSSVNPL</sequence>
<feature type="compositionally biased region" description="Basic residues" evidence="1">
    <location>
        <begin position="1"/>
        <end position="10"/>
    </location>
</feature>